<evidence type="ECO:0000259" key="7">
    <source>
        <dbReference type="PROSITE" id="PS50811"/>
    </source>
</evidence>
<comment type="caution">
    <text evidence="8">The sequence shown here is derived from an EMBL/GenBank/DDBJ whole genome shotgun (WGS) entry which is preliminary data.</text>
</comment>
<dbReference type="InterPro" id="IPR044810">
    <property type="entry name" value="WRKY_plant"/>
</dbReference>
<dbReference type="GO" id="GO:0003700">
    <property type="term" value="F:DNA-binding transcription factor activity"/>
    <property type="evidence" value="ECO:0007669"/>
    <property type="project" value="InterPro"/>
</dbReference>
<dbReference type="InterPro" id="IPR036576">
    <property type="entry name" value="WRKY_dom_sf"/>
</dbReference>
<dbReference type="AlphaFoldDB" id="A0AA88UH00"/>
<keyword evidence="4" id="KW-0804">Transcription</keyword>
<dbReference type="Gene3D" id="2.20.25.80">
    <property type="entry name" value="WRKY domain"/>
    <property type="match status" value="1"/>
</dbReference>
<evidence type="ECO:0000313" key="8">
    <source>
        <dbReference type="EMBL" id="KAK2984584.1"/>
    </source>
</evidence>
<name>A0AA88UH00_9ASTE</name>
<dbReference type="PANTHER" id="PTHR32096">
    <property type="entry name" value="WRKY TRANSCRIPTION FACTOR 30-RELATED-RELATED"/>
    <property type="match status" value="1"/>
</dbReference>
<feature type="domain" description="WRKY" evidence="7">
    <location>
        <begin position="136"/>
        <end position="210"/>
    </location>
</feature>
<accession>A0AA88UH00</accession>
<feature type="compositionally biased region" description="Polar residues" evidence="6">
    <location>
        <begin position="208"/>
        <end position="218"/>
    </location>
</feature>
<evidence type="ECO:0000256" key="4">
    <source>
        <dbReference type="ARBA" id="ARBA00023163"/>
    </source>
</evidence>
<dbReference type="Proteomes" id="UP001187471">
    <property type="component" value="Unassembled WGS sequence"/>
</dbReference>
<evidence type="ECO:0000256" key="3">
    <source>
        <dbReference type="ARBA" id="ARBA00023125"/>
    </source>
</evidence>
<comment type="subcellular location">
    <subcellularLocation>
        <location evidence="1">Nucleus</location>
    </subcellularLocation>
</comment>
<sequence>MEDWCLQAVVRGYTNGVQDYNSVTSGFGSMEFHDQQDTDHGLLFDFPGLFYQPTSSMVMVDELEEFYKPFYPIFSPQVPILSASSSICIPQEVKEPEQKVCEDGSAGGSTATTSTPYSAKYKRRKNQQKRVVLQVSAEDVSSDKWAWRKYGQKPIKGSPYPSNSFGVTNRSYYRCSSSKGCLARKQVEQSCSDPGMYIITYTAEHSHSQPTRRNSLAGTTRHKFSTPNSPATNDPANKAKPKVSTTTSCSTAVLSPATPSNSMSSIEEETSQQPIKQETNDEDDHRPLMTEDFVIPDDFFMGLEDLECGLASDSAFYNCSTAQFPHSVLLPPSKAATDPRKAAFIIVGINSFEDNRCSSKSRSTIRCNLTAWGTRSDLVECSRSVHVFRALPTLVISVSIPYLSNPYQTSRIHLTLAIGTTSLNGLRVLVPKAPCTGLFIYPKTEALGYSLRPFKRDNLFEC</sequence>
<protein>
    <recommendedName>
        <fullName evidence="7">WRKY domain-containing protein</fullName>
    </recommendedName>
</protein>
<feature type="compositionally biased region" description="Polar residues" evidence="6">
    <location>
        <begin position="225"/>
        <end position="235"/>
    </location>
</feature>
<dbReference type="PANTHER" id="PTHR32096:SF61">
    <property type="entry name" value="WRKY TRANSCRIPTION FACTOR 22"/>
    <property type="match status" value="1"/>
</dbReference>
<dbReference type="Pfam" id="PF03106">
    <property type="entry name" value="WRKY"/>
    <property type="match status" value="1"/>
</dbReference>
<proteinExistence type="predicted"/>
<evidence type="ECO:0000256" key="1">
    <source>
        <dbReference type="ARBA" id="ARBA00004123"/>
    </source>
</evidence>
<dbReference type="GO" id="GO:0000976">
    <property type="term" value="F:transcription cis-regulatory region binding"/>
    <property type="evidence" value="ECO:0007669"/>
    <property type="project" value="TreeGrafter"/>
</dbReference>
<evidence type="ECO:0000256" key="5">
    <source>
        <dbReference type="ARBA" id="ARBA00023242"/>
    </source>
</evidence>
<dbReference type="GO" id="GO:0005634">
    <property type="term" value="C:nucleus"/>
    <property type="evidence" value="ECO:0007669"/>
    <property type="project" value="UniProtKB-SubCell"/>
</dbReference>
<feature type="compositionally biased region" description="Polar residues" evidence="6">
    <location>
        <begin position="243"/>
        <end position="277"/>
    </location>
</feature>
<keyword evidence="3" id="KW-0238">DNA-binding</keyword>
<keyword evidence="2" id="KW-0805">Transcription regulation</keyword>
<dbReference type="SMART" id="SM00774">
    <property type="entry name" value="WRKY"/>
    <property type="match status" value="1"/>
</dbReference>
<dbReference type="SUPFAM" id="SSF118290">
    <property type="entry name" value="WRKY DNA-binding domain"/>
    <property type="match status" value="1"/>
</dbReference>
<dbReference type="EMBL" id="JAVXUO010001220">
    <property type="protein sequence ID" value="KAK2984584.1"/>
    <property type="molecule type" value="Genomic_DNA"/>
</dbReference>
<organism evidence="8 9">
    <name type="scientific">Escallonia rubra</name>
    <dbReference type="NCBI Taxonomy" id="112253"/>
    <lineage>
        <taxon>Eukaryota</taxon>
        <taxon>Viridiplantae</taxon>
        <taxon>Streptophyta</taxon>
        <taxon>Embryophyta</taxon>
        <taxon>Tracheophyta</taxon>
        <taxon>Spermatophyta</taxon>
        <taxon>Magnoliopsida</taxon>
        <taxon>eudicotyledons</taxon>
        <taxon>Gunneridae</taxon>
        <taxon>Pentapetalae</taxon>
        <taxon>asterids</taxon>
        <taxon>campanulids</taxon>
        <taxon>Escalloniales</taxon>
        <taxon>Escalloniaceae</taxon>
        <taxon>Escallonia</taxon>
    </lineage>
</organism>
<keyword evidence="5" id="KW-0539">Nucleus</keyword>
<reference evidence="8" key="1">
    <citation type="submission" date="2022-12" db="EMBL/GenBank/DDBJ databases">
        <title>Draft genome assemblies for two species of Escallonia (Escalloniales).</title>
        <authorList>
            <person name="Chanderbali A."/>
            <person name="Dervinis C."/>
            <person name="Anghel I."/>
            <person name="Soltis D."/>
            <person name="Soltis P."/>
            <person name="Zapata F."/>
        </authorList>
    </citation>
    <scope>NUCLEOTIDE SEQUENCE</scope>
    <source>
        <strain evidence="8">UCBG92.1500</strain>
        <tissue evidence="8">Leaf</tissue>
    </source>
</reference>
<evidence type="ECO:0000256" key="2">
    <source>
        <dbReference type="ARBA" id="ARBA00023015"/>
    </source>
</evidence>
<dbReference type="PROSITE" id="PS50811">
    <property type="entry name" value="WRKY"/>
    <property type="match status" value="1"/>
</dbReference>
<keyword evidence="9" id="KW-1185">Reference proteome</keyword>
<feature type="region of interest" description="Disordered" evidence="6">
    <location>
        <begin position="202"/>
        <end position="286"/>
    </location>
</feature>
<evidence type="ECO:0000256" key="6">
    <source>
        <dbReference type="SAM" id="MobiDB-lite"/>
    </source>
</evidence>
<evidence type="ECO:0000313" key="9">
    <source>
        <dbReference type="Proteomes" id="UP001187471"/>
    </source>
</evidence>
<gene>
    <name evidence="8" type="ORF">RJ640_018962</name>
</gene>
<dbReference type="InterPro" id="IPR003657">
    <property type="entry name" value="WRKY_dom"/>
</dbReference>